<evidence type="ECO:0000313" key="4">
    <source>
        <dbReference type="EMBL" id="QPK83023.1"/>
    </source>
</evidence>
<feature type="signal peptide" evidence="3">
    <location>
        <begin position="1"/>
        <end position="27"/>
    </location>
</feature>
<evidence type="ECO:0008006" key="6">
    <source>
        <dbReference type="Google" id="ProtNLM"/>
    </source>
</evidence>
<evidence type="ECO:0000313" key="5">
    <source>
        <dbReference type="Proteomes" id="UP000594586"/>
    </source>
</evidence>
<feature type="transmembrane region" description="Helical" evidence="2">
    <location>
        <begin position="382"/>
        <end position="402"/>
    </location>
</feature>
<protein>
    <recommendedName>
        <fullName evidence="6">Prealbumin-like fold domain-containing protein</fullName>
    </recommendedName>
</protein>
<dbReference type="AlphaFoldDB" id="A0A7T0PDK8"/>
<reference evidence="4 5" key="1">
    <citation type="submission" date="2020-11" db="EMBL/GenBank/DDBJ databases">
        <title>Corynebacterium sp. MC1420.</title>
        <authorList>
            <person name="Zhou J."/>
        </authorList>
    </citation>
    <scope>NUCLEOTIDE SEQUENCE [LARGE SCALE GENOMIC DNA]</scope>
    <source>
        <strain evidence="4 5">MC1420</strain>
    </source>
</reference>
<evidence type="ECO:0000256" key="1">
    <source>
        <dbReference type="SAM" id="MobiDB-lite"/>
    </source>
</evidence>
<feature type="compositionally biased region" description="Low complexity" evidence="1">
    <location>
        <begin position="331"/>
        <end position="344"/>
    </location>
</feature>
<keyword evidence="3" id="KW-0732">Signal</keyword>
<dbReference type="Proteomes" id="UP000594586">
    <property type="component" value="Chromosome"/>
</dbReference>
<keyword evidence="2" id="KW-1133">Transmembrane helix</keyword>
<dbReference type="KEGG" id="cqn:G7Y29_09290"/>
<keyword evidence="5" id="KW-1185">Reference proteome</keyword>
<dbReference type="EMBL" id="CP064955">
    <property type="protein sequence ID" value="QPK83023.1"/>
    <property type="molecule type" value="Genomic_DNA"/>
</dbReference>
<evidence type="ECO:0000256" key="2">
    <source>
        <dbReference type="SAM" id="Phobius"/>
    </source>
</evidence>
<accession>A0A7T0PDK8</accession>
<sequence length="414" mass="42044">MTPRGRLRGSAAAAAVLAFAVPATLRAVTPAAYAQATGTITVDLVESVGADWFAEIGDREVVLRRVEGIDPTTAAGQAQLGELDIPALVRSGTTFPEVDRATTSGGLARFTSVEQGVYLVEVLDSAETRDARVSYSPVVVVVVDGSLARTVAPKAQVLGAASNPLTACTTPGWLDASAPGKYVEYDYAFNLPNPSTDGTISAYEVSFEFSLGHTVQWESRPVVVQAAAAGRNALAAARAGDPNARVEVRVPALTNMIGPWGTVSRGQVLGTLETTATLRTDGMDALRTPVEVFNTSHVNVISRQACVVTADGGGDGGGGDGPGGPGGSPGSTGTVGFPGSPGTDSTGGQGQPGQPGETRGGDGAGSDGQRGSGQRTGLASTGAGVLGITGIALLLVVLGLLIRRRDRKEEQHTL</sequence>
<feature type="compositionally biased region" description="Gly residues" evidence="1">
    <location>
        <begin position="361"/>
        <end position="371"/>
    </location>
</feature>
<evidence type="ECO:0000256" key="3">
    <source>
        <dbReference type="SAM" id="SignalP"/>
    </source>
</evidence>
<gene>
    <name evidence="4" type="ORF">G7Y29_09290</name>
</gene>
<organism evidence="4 5">
    <name type="scientific">Corynebacterium qintianiae</name>
    <dbReference type="NCBI Taxonomy" id="2709392"/>
    <lineage>
        <taxon>Bacteria</taxon>
        <taxon>Bacillati</taxon>
        <taxon>Actinomycetota</taxon>
        <taxon>Actinomycetes</taxon>
        <taxon>Mycobacteriales</taxon>
        <taxon>Corynebacteriaceae</taxon>
        <taxon>Corynebacterium</taxon>
    </lineage>
</organism>
<keyword evidence="2" id="KW-0812">Transmembrane</keyword>
<keyword evidence="2" id="KW-0472">Membrane</keyword>
<feature type="compositionally biased region" description="Gly residues" evidence="1">
    <location>
        <begin position="311"/>
        <end position="330"/>
    </location>
</feature>
<feature type="chain" id="PRO_5039386292" description="Prealbumin-like fold domain-containing protein" evidence="3">
    <location>
        <begin position="28"/>
        <end position="414"/>
    </location>
</feature>
<proteinExistence type="predicted"/>
<feature type="region of interest" description="Disordered" evidence="1">
    <location>
        <begin position="311"/>
        <end position="378"/>
    </location>
</feature>
<dbReference type="RefSeq" id="WP_165002302.1">
    <property type="nucleotide sequence ID" value="NZ_CP064955.1"/>
</dbReference>
<name>A0A7T0PDK8_9CORY</name>